<dbReference type="RefSeq" id="WP_306067684.1">
    <property type="nucleotide sequence ID" value="NZ_JAROCA020000001.1"/>
</dbReference>
<accession>A0ABU5CHJ1</accession>
<evidence type="ECO:0000313" key="1">
    <source>
        <dbReference type="EMBL" id="MDY0405297.1"/>
    </source>
</evidence>
<dbReference type="Proteomes" id="UP001228376">
    <property type="component" value="Unassembled WGS sequence"/>
</dbReference>
<organism evidence="1 2">
    <name type="scientific">Tigheibacillus jepli</name>
    <dbReference type="NCBI Taxonomy" id="3035914"/>
    <lineage>
        <taxon>Bacteria</taxon>
        <taxon>Bacillati</taxon>
        <taxon>Bacillota</taxon>
        <taxon>Bacilli</taxon>
        <taxon>Bacillales</taxon>
        <taxon>Bacillaceae</taxon>
        <taxon>Tigheibacillus</taxon>
    </lineage>
</organism>
<proteinExistence type="predicted"/>
<sequence>MAQLIKLRDYISRYEWNIFRYPTQFIRLKQENWQKLKTIWEEKHSEKMAEEDLPQQEKQQRFFGLWALFHKKAKAEQSEFAVQTPRLPADEHLLKQYFLDKLFPSQLKWATSTVTDVSFISQKYHYDKNLKYFLQRFPDTYLLMYNPIFSIKETPVDGEIIMISPIGIEIIHLFPEDMPGSITADDGRFWNMELRGNTSSILNPFISLKRTEQIIRSIFHQKHIDFPIQKTVLAPNLPIYFHKEPYQARIIGSREYAKWFKEKRALVSPLKSRQLHVAEALLLYCQTNAVKRPEWEEDEEADAFTFSDGEMK</sequence>
<keyword evidence="2" id="KW-1185">Reference proteome</keyword>
<comment type="caution">
    <text evidence="1">The sequence shown here is derived from an EMBL/GenBank/DDBJ whole genome shotgun (WGS) entry which is preliminary data.</text>
</comment>
<reference evidence="1 2" key="1">
    <citation type="submission" date="2023-10" db="EMBL/GenBank/DDBJ databases">
        <title>179-bfca-hs.</title>
        <authorList>
            <person name="Miliotis G."/>
            <person name="Sengupta P."/>
            <person name="Hameed A."/>
            <person name="Chuvochina M."/>
            <person name="Mcdonagh F."/>
            <person name="Simpson A.C."/>
            <person name="Singh N.K."/>
            <person name="Rekha P.D."/>
            <person name="Raman K."/>
            <person name="Hugenholtz P."/>
            <person name="Venkateswaran K."/>
        </authorList>
    </citation>
    <scope>NUCLEOTIDE SEQUENCE [LARGE SCALE GENOMIC DNA]</scope>
    <source>
        <strain evidence="1 2">179-BFC-A-HS</strain>
    </source>
</reference>
<name>A0ABU5CHJ1_9BACI</name>
<dbReference type="EMBL" id="JAROCA020000001">
    <property type="protein sequence ID" value="MDY0405297.1"/>
    <property type="molecule type" value="Genomic_DNA"/>
</dbReference>
<protein>
    <submittedName>
        <fullName evidence="1">NERD domain-containing protein</fullName>
    </submittedName>
</protein>
<gene>
    <name evidence="1" type="ORF">P5G51_007700</name>
</gene>
<evidence type="ECO:0000313" key="2">
    <source>
        <dbReference type="Proteomes" id="UP001228376"/>
    </source>
</evidence>